<evidence type="ECO:0000313" key="1">
    <source>
        <dbReference type="EMBL" id="MBF8150033.1"/>
    </source>
</evidence>
<sequence length="850" mass="96542">MNTTQHMSAIFKTHIIPNLKLDTLETSETKAIHQVLELLEATDTDAYKNIQSNSDFSGITTNFTTQVAQHIYFHPKRYTDTTEGITFVTAWLPLLNEGIYPDEKSVNKLVEFLTFNLGYFQSEAFSEATEQQLFQVIKILAKSPSEAALPIAQFLILRIFDIRDVLSSEYLIQNCLKHNLLSGTYAVKQDDDTISTFPFTIDSNFINCFFEGNWELFIHKFHQLLPVGRVYEKSAYDIMTPWFSSDLASYYEVNPNRALNATEALKERLIWADAQSDALLHLTTAEGNYPLIQALANKKWDSGDVLLFNTRDTNIPKRQQDAGYNNFLEWLIADSGANLNSEAFKDYGIKILSENTANNLPIECIPFWFQIAHPQTGFKNHSETFNSLFSKLFLEDDSFGLLPTMRHKGEDVQITGSFVIRTIAQSHSNVLLWFERLQMDGLKNPLNQFLIRALCDAGEALLELFPAEEQEKLQRFLLTLAYSSRDASAVVRAKNIPLIAEALGFLCVETGNFTRVNEIWALKDLDANAIEVCNQFARKHYINENRPLTLNIIQAWFNYLGDYYYSVTKEAVWVPEALTTQGERVAQYFNLQNEDVGFFLDRLVNRVLSFHKRCKSKEASNPIFKTISADIEVFLIDFLGKLKNEKLHLNTITHLYEYSNSDDSRFSSNDALYDQIESYSQFVLETEAAELEEATEQDAEETQESESAEEFVNAVPSSTIDINAIEVNQHYIEALLTNLETYKTAGCETELLNFFNTHIEDLKTWLSNDDTGLEMRFGQTLYMTLLDVDLAPGTPLETYGNLSKNIFVHLVKGSNLANSYAMGLKAISKSGAYSDPLANALLQVADQLNA</sequence>
<gene>
    <name evidence="1" type="ORF">ITJ86_09010</name>
</gene>
<dbReference type="RefSeq" id="WP_195871305.1">
    <property type="nucleotide sequence ID" value="NZ_JADOET010000006.1"/>
</dbReference>
<organism evidence="1 2">
    <name type="scientific">Winogradskyella marina</name>
    <dbReference type="NCBI Taxonomy" id="2785530"/>
    <lineage>
        <taxon>Bacteria</taxon>
        <taxon>Pseudomonadati</taxon>
        <taxon>Bacteroidota</taxon>
        <taxon>Flavobacteriia</taxon>
        <taxon>Flavobacteriales</taxon>
        <taxon>Flavobacteriaceae</taxon>
        <taxon>Winogradskyella</taxon>
    </lineage>
</organism>
<protein>
    <submittedName>
        <fullName evidence="1">Uncharacterized protein</fullName>
    </submittedName>
</protein>
<dbReference type="Proteomes" id="UP000611215">
    <property type="component" value="Unassembled WGS sequence"/>
</dbReference>
<comment type="caution">
    <text evidence="1">The sequence shown here is derived from an EMBL/GenBank/DDBJ whole genome shotgun (WGS) entry which is preliminary data.</text>
</comment>
<reference evidence="1 2" key="1">
    <citation type="submission" date="2020-11" db="EMBL/GenBank/DDBJ databases">
        <title>Winogradskyella marina sp. nov., isolated from marine sediment.</title>
        <authorList>
            <person name="Bo J."/>
            <person name="Wang S."/>
            <person name="Song X."/>
            <person name="Du Z."/>
        </authorList>
    </citation>
    <scope>NUCLEOTIDE SEQUENCE [LARGE SCALE GENOMIC DNA]</scope>
    <source>
        <strain evidence="1 2">F6397</strain>
    </source>
</reference>
<name>A0ABS0EIF2_9FLAO</name>
<proteinExistence type="predicted"/>
<evidence type="ECO:0000313" key="2">
    <source>
        <dbReference type="Proteomes" id="UP000611215"/>
    </source>
</evidence>
<keyword evidence="2" id="KW-1185">Reference proteome</keyword>
<dbReference type="EMBL" id="JADOET010000006">
    <property type="protein sequence ID" value="MBF8150033.1"/>
    <property type="molecule type" value="Genomic_DNA"/>
</dbReference>
<accession>A0ABS0EIF2</accession>